<dbReference type="KEGG" id="psco:LY89DRAFT_736503"/>
<dbReference type="InterPro" id="IPR036291">
    <property type="entry name" value="NAD(P)-bd_dom_sf"/>
</dbReference>
<dbReference type="Gene3D" id="3.40.50.720">
    <property type="entry name" value="NAD(P)-binding Rossmann-like Domain"/>
    <property type="match status" value="1"/>
</dbReference>
<keyword evidence="4" id="KW-1185">Reference proteome</keyword>
<dbReference type="InParanoid" id="A0A194X370"/>
<dbReference type="SUPFAM" id="SSF51735">
    <property type="entry name" value="NAD(P)-binding Rossmann-fold domains"/>
    <property type="match status" value="1"/>
</dbReference>
<dbReference type="RefSeq" id="XP_018068824.1">
    <property type="nucleotide sequence ID" value="XM_018220126.1"/>
</dbReference>
<dbReference type="GO" id="GO:0016616">
    <property type="term" value="F:oxidoreductase activity, acting on the CH-OH group of donors, NAD or NADP as acceptor"/>
    <property type="evidence" value="ECO:0007669"/>
    <property type="project" value="TreeGrafter"/>
</dbReference>
<protein>
    <submittedName>
        <fullName evidence="3">Putative short chain dehydrogenase/reductase</fullName>
    </submittedName>
</protein>
<sequence length="275" mass="29432">MANSTLTGKTVVVTGGASGIGLALIKFFAQFSTNCAILDISLATASTLLPALQTQFPHSRFAFKKCDVSNWEEQRSVFEEVYREFGSVDIVCANAGVTEVGKLLVDEIDDEGGLLKKPNLKTLDVDLVGTIYSIKLAVYYMRKNTGAQKGSIICTASNAGLYPFPMAPIYALSKHAVVGAVRSLALPLQADGIRINSIAPNCIETGISDENLFAHMTITPMSTLLNAVGELAMNESLSGVTAEISGAKFTFRGPPEFVDDISRQNMDAFWALGYA</sequence>
<dbReference type="GeneID" id="28829852"/>
<dbReference type="PRINTS" id="PR00081">
    <property type="entry name" value="GDHRDH"/>
</dbReference>
<accession>A0A194X370</accession>
<comment type="similarity">
    <text evidence="1">Belongs to the short-chain dehydrogenases/reductases (SDR) family.</text>
</comment>
<dbReference type="Proteomes" id="UP000070700">
    <property type="component" value="Unassembled WGS sequence"/>
</dbReference>
<dbReference type="PANTHER" id="PTHR44229:SF4">
    <property type="entry name" value="15-HYDROXYPROSTAGLANDIN DEHYDROGENASE [NAD(+)]"/>
    <property type="match status" value="1"/>
</dbReference>
<dbReference type="Pfam" id="PF00106">
    <property type="entry name" value="adh_short"/>
    <property type="match status" value="1"/>
</dbReference>
<evidence type="ECO:0000313" key="4">
    <source>
        <dbReference type="Proteomes" id="UP000070700"/>
    </source>
</evidence>
<organism evidence="3 4">
    <name type="scientific">Mollisia scopiformis</name>
    <name type="common">Conifer needle endophyte fungus</name>
    <name type="synonym">Phialocephala scopiformis</name>
    <dbReference type="NCBI Taxonomy" id="149040"/>
    <lineage>
        <taxon>Eukaryota</taxon>
        <taxon>Fungi</taxon>
        <taxon>Dikarya</taxon>
        <taxon>Ascomycota</taxon>
        <taxon>Pezizomycotina</taxon>
        <taxon>Leotiomycetes</taxon>
        <taxon>Helotiales</taxon>
        <taxon>Mollisiaceae</taxon>
        <taxon>Mollisia</taxon>
    </lineage>
</organism>
<evidence type="ECO:0000256" key="1">
    <source>
        <dbReference type="ARBA" id="ARBA00006484"/>
    </source>
</evidence>
<gene>
    <name evidence="3" type="ORF">LY89DRAFT_736503</name>
</gene>
<proteinExistence type="inferred from homology"/>
<dbReference type="PANTHER" id="PTHR44229">
    <property type="entry name" value="15-HYDROXYPROSTAGLANDIN DEHYDROGENASE [NAD(+)]"/>
    <property type="match status" value="1"/>
</dbReference>
<dbReference type="InterPro" id="IPR002347">
    <property type="entry name" value="SDR_fam"/>
</dbReference>
<evidence type="ECO:0000313" key="3">
    <source>
        <dbReference type="EMBL" id="KUJ14469.1"/>
    </source>
</evidence>
<name>A0A194X370_MOLSC</name>
<dbReference type="OrthoDB" id="37659at2759"/>
<evidence type="ECO:0000256" key="2">
    <source>
        <dbReference type="ARBA" id="ARBA00023002"/>
    </source>
</evidence>
<reference evidence="3 4" key="1">
    <citation type="submission" date="2015-10" db="EMBL/GenBank/DDBJ databases">
        <title>Full genome of DAOMC 229536 Phialocephala scopiformis, a fungal endophyte of spruce producing the potent anti-insectan compound rugulosin.</title>
        <authorList>
            <consortium name="DOE Joint Genome Institute"/>
            <person name="Walker A.K."/>
            <person name="Frasz S.L."/>
            <person name="Seifert K.A."/>
            <person name="Miller J.D."/>
            <person name="Mondo S.J."/>
            <person name="Labutti K."/>
            <person name="Lipzen A."/>
            <person name="Dockter R."/>
            <person name="Kennedy M."/>
            <person name="Grigoriev I.V."/>
            <person name="Spatafora J.W."/>
        </authorList>
    </citation>
    <scope>NUCLEOTIDE SEQUENCE [LARGE SCALE GENOMIC DNA]</scope>
    <source>
        <strain evidence="3 4">CBS 120377</strain>
    </source>
</reference>
<dbReference type="AlphaFoldDB" id="A0A194X370"/>
<keyword evidence="2" id="KW-0560">Oxidoreductase</keyword>
<dbReference type="GO" id="GO:0005737">
    <property type="term" value="C:cytoplasm"/>
    <property type="evidence" value="ECO:0007669"/>
    <property type="project" value="TreeGrafter"/>
</dbReference>
<dbReference type="EMBL" id="KQ947420">
    <property type="protein sequence ID" value="KUJ14469.1"/>
    <property type="molecule type" value="Genomic_DNA"/>
</dbReference>